<sequence>MRASSGSNRIFRSLLKKWCAGGGSVKAIVAAHQWPSVITVWCLENYRRISEVQCRPRTTRAIRRSRDIIDVRYTGSSSSARSRASAFTLPPHLNVRGPLFLSHSYQYAWLAWLSIYLSTLPIYASHI</sequence>
<evidence type="ECO:0000313" key="1">
    <source>
        <dbReference type="EMBL" id="GBP73396.1"/>
    </source>
</evidence>
<keyword evidence="2" id="KW-1185">Reference proteome</keyword>
<reference evidence="1 2" key="1">
    <citation type="journal article" date="2019" name="Commun. Biol.">
        <title>The bagworm genome reveals a unique fibroin gene that provides high tensile strength.</title>
        <authorList>
            <person name="Kono N."/>
            <person name="Nakamura H."/>
            <person name="Ohtoshi R."/>
            <person name="Tomita M."/>
            <person name="Numata K."/>
            <person name="Arakawa K."/>
        </authorList>
    </citation>
    <scope>NUCLEOTIDE SEQUENCE [LARGE SCALE GENOMIC DNA]</scope>
</reference>
<dbReference type="Proteomes" id="UP000299102">
    <property type="component" value="Unassembled WGS sequence"/>
</dbReference>
<dbReference type="EMBL" id="BGZK01001172">
    <property type="protein sequence ID" value="GBP73396.1"/>
    <property type="molecule type" value="Genomic_DNA"/>
</dbReference>
<proteinExistence type="predicted"/>
<comment type="caution">
    <text evidence="1">The sequence shown here is derived from an EMBL/GenBank/DDBJ whole genome shotgun (WGS) entry which is preliminary data.</text>
</comment>
<protein>
    <submittedName>
        <fullName evidence="1">Uncharacterized protein</fullName>
    </submittedName>
</protein>
<accession>A0A4C1YBD7</accession>
<gene>
    <name evidence="1" type="ORF">EVAR_21352_1</name>
</gene>
<evidence type="ECO:0000313" key="2">
    <source>
        <dbReference type="Proteomes" id="UP000299102"/>
    </source>
</evidence>
<dbReference type="AlphaFoldDB" id="A0A4C1YBD7"/>
<name>A0A4C1YBD7_EUMVA</name>
<organism evidence="1 2">
    <name type="scientific">Eumeta variegata</name>
    <name type="common">Bagworm moth</name>
    <name type="synonym">Eumeta japonica</name>
    <dbReference type="NCBI Taxonomy" id="151549"/>
    <lineage>
        <taxon>Eukaryota</taxon>
        <taxon>Metazoa</taxon>
        <taxon>Ecdysozoa</taxon>
        <taxon>Arthropoda</taxon>
        <taxon>Hexapoda</taxon>
        <taxon>Insecta</taxon>
        <taxon>Pterygota</taxon>
        <taxon>Neoptera</taxon>
        <taxon>Endopterygota</taxon>
        <taxon>Lepidoptera</taxon>
        <taxon>Glossata</taxon>
        <taxon>Ditrysia</taxon>
        <taxon>Tineoidea</taxon>
        <taxon>Psychidae</taxon>
        <taxon>Oiketicinae</taxon>
        <taxon>Eumeta</taxon>
    </lineage>
</organism>